<comment type="similarity">
    <text evidence="1">Belongs to the TRAFAC class TrmE-Era-EngA-EngB-Septin-like GTPase superfamily. AIG1/Toc34/Toc159-like paraseptin GTPase family. IAN subfamily.</text>
</comment>
<feature type="coiled-coil region" evidence="4">
    <location>
        <begin position="213"/>
        <end position="277"/>
    </location>
</feature>
<evidence type="ECO:0000313" key="6">
    <source>
        <dbReference type="Proteomes" id="UP000695023"/>
    </source>
</evidence>
<dbReference type="RefSeq" id="XP_005755256.1">
    <property type="nucleotide sequence ID" value="XM_005755199.1"/>
</dbReference>
<dbReference type="SUPFAM" id="SSF52540">
    <property type="entry name" value="P-loop containing nucleoside triphosphate hydrolases"/>
    <property type="match status" value="1"/>
</dbReference>
<dbReference type="CDD" id="cd01852">
    <property type="entry name" value="AIG1"/>
    <property type="match status" value="1"/>
</dbReference>
<dbReference type="FunFam" id="3.40.50.300:FF:000366">
    <property type="entry name" value="GTPase, IMAP family member 2"/>
    <property type="match status" value="1"/>
</dbReference>
<keyword evidence="4" id="KW-0175">Coiled coil</keyword>
<dbReference type="PANTHER" id="PTHR10903">
    <property type="entry name" value="GTPASE, IMAP FAMILY MEMBER-RELATED"/>
    <property type="match status" value="1"/>
</dbReference>
<gene>
    <name evidence="7" type="primary">LOC102201420</name>
</gene>
<name>A0A9Y3S4L0_9CICH</name>
<dbReference type="InterPro" id="IPR045058">
    <property type="entry name" value="GIMA/IAN/Toc"/>
</dbReference>
<dbReference type="InterPro" id="IPR006703">
    <property type="entry name" value="G_AIG1"/>
</dbReference>
<dbReference type="Gene3D" id="3.40.50.300">
    <property type="entry name" value="P-loop containing nucleotide triphosphate hydrolases"/>
    <property type="match status" value="1"/>
</dbReference>
<dbReference type="PANTHER" id="PTHR10903:SF180">
    <property type="entry name" value="GTPASE IMAP FAMILY MEMBER 7-LIKE"/>
    <property type="match status" value="1"/>
</dbReference>
<feature type="domain" description="AIG1-type G" evidence="5">
    <location>
        <begin position="18"/>
        <end position="217"/>
    </location>
</feature>
<dbReference type="InterPro" id="IPR027417">
    <property type="entry name" value="P-loop_NTPase"/>
</dbReference>
<evidence type="ECO:0000256" key="1">
    <source>
        <dbReference type="ARBA" id="ARBA00008535"/>
    </source>
</evidence>
<dbReference type="Pfam" id="PF04548">
    <property type="entry name" value="AIG1"/>
    <property type="match status" value="1"/>
</dbReference>
<dbReference type="GO" id="GO:0005525">
    <property type="term" value="F:GTP binding"/>
    <property type="evidence" value="ECO:0007669"/>
    <property type="project" value="UniProtKB-KW"/>
</dbReference>
<evidence type="ECO:0000256" key="3">
    <source>
        <dbReference type="ARBA" id="ARBA00023134"/>
    </source>
</evidence>
<protein>
    <submittedName>
        <fullName evidence="7">GTPase IMAP family member 7-like</fullName>
    </submittedName>
</protein>
<keyword evidence="6" id="KW-1185">Reference proteome</keyword>
<dbReference type="Proteomes" id="UP000695023">
    <property type="component" value="Unplaced"/>
</dbReference>
<proteinExistence type="inferred from homology"/>
<evidence type="ECO:0000313" key="7">
    <source>
        <dbReference type="RefSeq" id="XP_005755256.1"/>
    </source>
</evidence>
<dbReference type="PROSITE" id="PS51720">
    <property type="entry name" value="G_AIG1"/>
    <property type="match status" value="1"/>
</dbReference>
<reference evidence="7" key="1">
    <citation type="submission" date="2025-08" db="UniProtKB">
        <authorList>
            <consortium name="RefSeq"/>
        </authorList>
    </citation>
    <scope>IDENTIFICATION</scope>
</reference>
<dbReference type="AlphaFoldDB" id="A0A9Y3S4L0"/>
<dbReference type="GeneID" id="102201420"/>
<evidence type="ECO:0000259" key="5">
    <source>
        <dbReference type="PROSITE" id="PS51720"/>
    </source>
</evidence>
<evidence type="ECO:0000256" key="4">
    <source>
        <dbReference type="SAM" id="Coils"/>
    </source>
</evidence>
<accession>A0A9Y3S4L0</accession>
<keyword evidence="3" id="KW-0342">GTP-binding</keyword>
<organism evidence="6 7">
    <name type="scientific">Pundamilia nyererei</name>
    <dbReference type="NCBI Taxonomy" id="303518"/>
    <lineage>
        <taxon>Eukaryota</taxon>
        <taxon>Metazoa</taxon>
        <taxon>Chordata</taxon>
        <taxon>Craniata</taxon>
        <taxon>Vertebrata</taxon>
        <taxon>Euteleostomi</taxon>
        <taxon>Actinopterygii</taxon>
        <taxon>Neopterygii</taxon>
        <taxon>Teleostei</taxon>
        <taxon>Neoteleostei</taxon>
        <taxon>Acanthomorphata</taxon>
        <taxon>Ovalentaria</taxon>
        <taxon>Cichlomorphae</taxon>
        <taxon>Cichliformes</taxon>
        <taxon>Cichlidae</taxon>
        <taxon>African cichlids</taxon>
        <taxon>Pseudocrenilabrinae</taxon>
        <taxon>Haplochromini</taxon>
        <taxon>Pundamilia</taxon>
    </lineage>
</organism>
<keyword evidence="2" id="KW-0547">Nucleotide-binding</keyword>
<sequence>MAASGPAVGARRNSKDEPVSLRLVLVGKTGVGKSSSGNTILGKDVFRAATGSASVTAECSKQQEKLFQRTISVVDTPGLFDTTMSEDAVKREISKCINMSAPGPHAILLVIRVGPFSAEERDAVKKVEEIFGEGAWRYTMILFTHGDKVKAEFDRMLKTAGTELQEVLRKAGNRYHVFNNLRANDRGQVLDLLKKVDKMVADNGGEFYSNDTYLQVEERLKQRESELREFYEKKLKEEIKAVELKYVKKLEEAQEEKQQVEKERQSEREEVQRYYRALASGVRQFVEQVAQDASSDKILKRFHEKLRLN</sequence>
<evidence type="ECO:0000256" key="2">
    <source>
        <dbReference type="ARBA" id="ARBA00022741"/>
    </source>
</evidence>